<dbReference type="PANTHER" id="PTHR14359">
    <property type="entry name" value="HOMO-OLIGOMERIC FLAVIN CONTAINING CYS DECARBOXYLASE FAMILY"/>
    <property type="match status" value="1"/>
</dbReference>
<dbReference type="InterPro" id="IPR036551">
    <property type="entry name" value="Flavin_trans-like"/>
</dbReference>
<dbReference type="InterPro" id="IPR003382">
    <property type="entry name" value="Flavoprotein"/>
</dbReference>
<dbReference type="GO" id="GO:0010181">
    <property type="term" value="F:FMN binding"/>
    <property type="evidence" value="ECO:0007669"/>
    <property type="project" value="TreeGrafter"/>
</dbReference>
<dbReference type="Gene3D" id="3.40.50.1950">
    <property type="entry name" value="Flavin prenyltransferase-like"/>
    <property type="match status" value="1"/>
</dbReference>
<name>A0A1V5M9F8_UNCT6</name>
<organism evidence="2">
    <name type="scientific">candidate division TA06 bacterium ADurb.Bin417</name>
    <dbReference type="NCBI Taxonomy" id="1852828"/>
    <lineage>
        <taxon>Bacteria</taxon>
        <taxon>Bacteria division TA06</taxon>
    </lineage>
</organism>
<evidence type="ECO:0000259" key="1">
    <source>
        <dbReference type="Pfam" id="PF02441"/>
    </source>
</evidence>
<sequence>MTPEAVKFVTPLTFQSLTGERVYLDMFDEAGAAEWEIEHVSLAEWADLVLVCPATANLISKAAVGLADDLLSATLLTTRKPVVFVPAMNSGMWNNPILQARVAELKRHGHAFLGPAAGRLACGTSGTGRMVEVEAVLKFVLQMKTHQNREKKC</sequence>
<reference evidence="2" key="1">
    <citation type="submission" date="2017-02" db="EMBL/GenBank/DDBJ databases">
        <title>Delving into the versatile metabolic prowess of the omnipresent phylum Bacteroidetes.</title>
        <authorList>
            <person name="Nobu M.K."/>
            <person name="Mei R."/>
            <person name="Narihiro T."/>
            <person name="Kuroda K."/>
            <person name="Liu W.-T."/>
        </authorList>
    </citation>
    <scope>NUCLEOTIDE SEQUENCE</scope>
    <source>
        <strain evidence="2">ADurb.Bin417</strain>
    </source>
</reference>
<feature type="domain" description="Flavoprotein" evidence="1">
    <location>
        <begin position="1"/>
        <end position="142"/>
    </location>
</feature>
<accession>A0A1V5M9F8</accession>
<evidence type="ECO:0000313" key="2">
    <source>
        <dbReference type="EMBL" id="OPZ89864.1"/>
    </source>
</evidence>
<dbReference type="GO" id="GO:0015937">
    <property type="term" value="P:coenzyme A biosynthetic process"/>
    <property type="evidence" value="ECO:0007669"/>
    <property type="project" value="TreeGrafter"/>
</dbReference>
<proteinExistence type="predicted"/>
<dbReference type="PANTHER" id="PTHR14359:SF6">
    <property type="entry name" value="PHOSPHOPANTOTHENOYLCYSTEINE DECARBOXYLASE"/>
    <property type="match status" value="1"/>
</dbReference>
<dbReference type="EMBL" id="MWAK01000319">
    <property type="protein sequence ID" value="OPZ89864.1"/>
    <property type="molecule type" value="Genomic_DNA"/>
</dbReference>
<dbReference type="Pfam" id="PF02441">
    <property type="entry name" value="Flavoprotein"/>
    <property type="match status" value="1"/>
</dbReference>
<comment type="caution">
    <text evidence="2">The sequence shown here is derived from an EMBL/GenBank/DDBJ whole genome shotgun (WGS) entry which is preliminary data.</text>
</comment>
<protein>
    <submittedName>
        <fullName evidence="2">Coenzyme A biosynthesis bifunctional protein CoaBC</fullName>
    </submittedName>
</protein>
<dbReference type="GO" id="GO:0004633">
    <property type="term" value="F:phosphopantothenoylcysteine decarboxylase activity"/>
    <property type="evidence" value="ECO:0007669"/>
    <property type="project" value="TreeGrafter"/>
</dbReference>
<dbReference type="Proteomes" id="UP000485484">
    <property type="component" value="Unassembled WGS sequence"/>
</dbReference>
<dbReference type="SUPFAM" id="SSF52507">
    <property type="entry name" value="Homo-oligomeric flavin-containing Cys decarboxylases, HFCD"/>
    <property type="match status" value="1"/>
</dbReference>
<gene>
    <name evidence="2" type="primary">coaBC_2</name>
    <name evidence="2" type="ORF">BWY73_01430</name>
</gene>
<dbReference type="GO" id="GO:0071513">
    <property type="term" value="C:phosphopantothenoylcysteine decarboxylase complex"/>
    <property type="evidence" value="ECO:0007669"/>
    <property type="project" value="TreeGrafter"/>
</dbReference>
<dbReference type="AlphaFoldDB" id="A0A1V5M9F8"/>